<comment type="caution">
    <text evidence="5">The sequence shown here is derived from an EMBL/GenBank/DDBJ whole genome shotgun (WGS) entry which is preliminary data.</text>
</comment>
<dbReference type="GO" id="GO:0016491">
    <property type="term" value="F:oxidoreductase activity"/>
    <property type="evidence" value="ECO:0007669"/>
    <property type="project" value="UniProtKB-KW"/>
</dbReference>
<dbReference type="eggNOG" id="COG0479">
    <property type="taxonomic scope" value="Bacteria"/>
</dbReference>
<evidence type="ECO:0000259" key="4">
    <source>
        <dbReference type="PROSITE" id="PS51379"/>
    </source>
</evidence>
<dbReference type="InterPro" id="IPR017896">
    <property type="entry name" value="4Fe4S_Fe-S-bd"/>
</dbReference>
<evidence type="ECO:0000313" key="5">
    <source>
        <dbReference type="EMBL" id="ERL10651.1"/>
    </source>
</evidence>
<dbReference type="AlphaFoldDB" id="U2VDJ3"/>
<dbReference type="NCBIfam" id="TIGR02910">
    <property type="entry name" value="sulfite_red_A"/>
    <property type="match status" value="1"/>
</dbReference>
<proteinExistence type="predicted"/>
<dbReference type="RefSeq" id="WP_021724975.1">
    <property type="nucleotide sequence ID" value="NZ_AWEZ01000006.1"/>
</dbReference>
<feature type="domain" description="4Fe-4S ferredoxin-type" evidence="4">
    <location>
        <begin position="214"/>
        <end position="246"/>
    </location>
</feature>
<dbReference type="InterPro" id="IPR017900">
    <property type="entry name" value="4Fe4S_Fe_S_CS"/>
</dbReference>
<keyword evidence="5" id="KW-0560">Oxidoreductase</keyword>
<keyword evidence="3" id="KW-0411">Iron-sulfur</keyword>
<dbReference type="STRING" id="1125712.HMPREF1316_1119"/>
<keyword evidence="2" id="KW-0408">Iron</keyword>
<dbReference type="GO" id="GO:0051536">
    <property type="term" value="F:iron-sulfur cluster binding"/>
    <property type="evidence" value="ECO:0007669"/>
    <property type="project" value="UniProtKB-KW"/>
</dbReference>
<sequence length="348" mass="38870">MGYVLSAAGFSRAMGRLGEDRLIYAPQLKRGEGRFADVDVVRYDFTADVSAMELERRSDYPFKEVLTPLSQTLFFFTEDDVKVADADEREVVVVLRACDLNAVRRLDALYLENGRPDPFYQRLRSRMRFALLGCDHSQEDCFCVSMGTNVATGYDLSFDRPADGGGYRVDVKADDLRPYFVAEATGEEDVTPTHVASNDVSVRVPEAVPNAIYGHDMWNEYTERCITCGRCNLVCPTCTCFTMQDAYYTDNGRVGERRRVMASCMIDGYTDVAGGGSYRKAAGDRMRFKVLHKVYDFRRRFGFDMCVGCGRCDTVCPEYISFSGCINKLADAVDGLARDASQGVATNA</sequence>
<dbReference type="InterPro" id="IPR009051">
    <property type="entry name" value="Helical_ferredxn"/>
</dbReference>
<dbReference type="SUPFAM" id="SSF46548">
    <property type="entry name" value="alpha-helical ferredoxin"/>
    <property type="match status" value="1"/>
</dbReference>
<dbReference type="PANTHER" id="PTHR40447:SF1">
    <property type="entry name" value="ANAEROBIC SULFITE REDUCTASE SUBUNIT A"/>
    <property type="match status" value="1"/>
</dbReference>
<dbReference type="GO" id="GO:0046872">
    <property type="term" value="F:metal ion binding"/>
    <property type="evidence" value="ECO:0007669"/>
    <property type="project" value="UniProtKB-KW"/>
</dbReference>
<dbReference type="OrthoDB" id="9795302at2"/>
<gene>
    <name evidence="5" type="primary">asrA</name>
    <name evidence="5" type="ORF">HMPREF1316_1119</name>
</gene>
<name>U2VDJ3_9ACTN</name>
<dbReference type="Pfam" id="PF17179">
    <property type="entry name" value="Fer4_22"/>
    <property type="match status" value="1"/>
</dbReference>
<evidence type="ECO:0000256" key="3">
    <source>
        <dbReference type="ARBA" id="ARBA00023014"/>
    </source>
</evidence>
<accession>U2VDJ3</accession>
<organism evidence="5 6">
    <name type="scientific">Olsenella profusa F0195</name>
    <dbReference type="NCBI Taxonomy" id="1125712"/>
    <lineage>
        <taxon>Bacteria</taxon>
        <taxon>Bacillati</taxon>
        <taxon>Actinomycetota</taxon>
        <taxon>Coriobacteriia</taxon>
        <taxon>Coriobacteriales</taxon>
        <taxon>Atopobiaceae</taxon>
        <taxon>Olsenella</taxon>
    </lineage>
</organism>
<dbReference type="InterPro" id="IPR014259">
    <property type="entry name" value="Sulphite_reductase_A"/>
</dbReference>
<dbReference type="Gene3D" id="1.10.1060.10">
    <property type="entry name" value="Alpha-helical ferredoxin"/>
    <property type="match status" value="1"/>
</dbReference>
<reference evidence="5 6" key="1">
    <citation type="submission" date="2013-08" db="EMBL/GenBank/DDBJ databases">
        <authorList>
            <person name="Durkin A.S."/>
            <person name="Haft D.R."/>
            <person name="McCorrison J."/>
            <person name="Torralba M."/>
            <person name="Gillis M."/>
            <person name="Haft D.H."/>
            <person name="Methe B."/>
            <person name="Sutton G."/>
            <person name="Nelson K.E."/>
        </authorList>
    </citation>
    <scope>NUCLEOTIDE SEQUENCE [LARGE SCALE GENOMIC DNA]</scope>
    <source>
        <strain evidence="5 6">F0195</strain>
    </source>
</reference>
<evidence type="ECO:0000313" key="6">
    <source>
        <dbReference type="Proteomes" id="UP000016638"/>
    </source>
</evidence>
<evidence type="ECO:0000256" key="1">
    <source>
        <dbReference type="ARBA" id="ARBA00022723"/>
    </source>
</evidence>
<keyword evidence="6" id="KW-1185">Reference proteome</keyword>
<keyword evidence="1" id="KW-0479">Metal-binding</keyword>
<feature type="domain" description="4Fe-4S ferredoxin-type" evidence="4">
    <location>
        <begin position="297"/>
        <end position="325"/>
    </location>
</feature>
<dbReference type="PROSITE" id="PS00198">
    <property type="entry name" value="4FE4S_FER_1"/>
    <property type="match status" value="2"/>
</dbReference>
<evidence type="ECO:0000256" key="2">
    <source>
        <dbReference type="ARBA" id="ARBA00023004"/>
    </source>
</evidence>
<dbReference type="PROSITE" id="PS51379">
    <property type="entry name" value="4FE4S_FER_2"/>
    <property type="match status" value="2"/>
</dbReference>
<dbReference type="EMBL" id="AWEZ01000006">
    <property type="protein sequence ID" value="ERL10651.1"/>
    <property type="molecule type" value="Genomic_DNA"/>
</dbReference>
<dbReference type="PATRIC" id="fig|1125712.3.peg.170"/>
<dbReference type="PANTHER" id="PTHR40447">
    <property type="entry name" value="ANAEROBIC SULFITE REDUCTASE SUBUNIT A"/>
    <property type="match status" value="1"/>
</dbReference>
<dbReference type="Proteomes" id="UP000016638">
    <property type="component" value="Unassembled WGS sequence"/>
</dbReference>
<dbReference type="EC" id="1.8.-.-" evidence="5"/>
<protein>
    <submittedName>
        <fullName evidence="5">Sulfite reductase, subunit A</fullName>
        <ecNumber evidence="5">1.8.-.-</ecNumber>
    </submittedName>
</protein>